<comment type="caution">
    <text evidence="5">Lacks conserved residue(s) required for the propagation of feature annotation.</text>
</comment>
<gene>
    <name evidence="7" type="ORF">SARC_07898</name>
</gene>
<dbReference type="OrthoDB" id="19448at2759"/>
<evidence type="ECO:0000313" key="8">
    <source>
        <dbReference type="Proteomes" id="UP000054560"/>
    </source>
</evidence>
<dbReference type="EMBL" id="KQ242257">
    <property type="protein sequence ID" value="KNC79723.1"/>
    <property type="molecule type" value="Genomic_DNA"/>
</dbReference>
<dbReference type="Pfam" id="PF00082">
    <property type="entry name" value="Peptidase_S8"/>
    <property type="match status" value="1"/>
</dbReference>
<name>A0A0L0FUV8_9EUKA</name>
<dbReference type="AlphaFoldDB" id="A0A0L0FUV8"/>
<dbReference type="Proteomes" id="UP000054560">
    <property type="component" value="Unassembled WGS sequence"/>
</dbReference>
<dbReference type="STRING" id="667725.A0A0L0FUV8"/>
<dbReference type="InterPro" id="IPR023828">
    <property type="entry name" value="Peptidase_S8_Ser-AS"/>
</dbReference>
<dbReference type="InterPro" id="IPR036852">
    <property type="entry name" value="Peptidase_S8/S53_dom_sf"/>
</dbReference>
<evidence type="ECO:0000256" key="4">
    <source>
        <dbReference type="ARBA" id="ARBA00022825"/>
    </source>
</evidence>
<dbReference type="InterPro" id="IPR000209">
    <property type="entry name" value="Peptidase_S8/S53_dom"/>
</dbReference>
<keyword evidence="8" id="KW-1185">Reference proteome</keyword>
<dbReference type="SUPFAM" id="SSF52743">
    <property type="entry name" value="Subtilisin-like"/>
    <property type="match status" value="1"/>
</dbReference>
<evidence type="ECO:0000256" key="2">
    <source>
        <dbReference type="ARBA" id="ARBA00022670"/>
    </source>
</evidence>
<organism evidence="7 8">
    <name type="scientific">Sphaeroforma arctica JP610</name>
    <dbReference type="NCBI Taxonomy" id="667725"/>
    <lineage>
        <taxon>Eukaryota</taxon>
        <taxon>Ichthyosporea</taxon>
        <taxon>Ichthyophonida</taxon>
        <taxon>Sphaeroforma</taxon>
    </lineage>
</organism>
<dbReference type="Gene3D" id="3.40.50.200">
    <property type="entry name" value="Peptidase S8/S53 domain"/>
    <property type="match status" value="1"/>
</dbReference>
<comment type="similarity">
    <text evidence="1 5">Belongs to the peptidase S8 family.</text>
</comment>
<dbReference type="GO" id="GO:0005615">
    <property type="term" value="C:extracellular space"/>
    <property type="evidence" value="ECO:0007669"/>
    <property type="project" value="TreeGrafter"/>
</dbReference>
<dbReference type="InterPro" id="IPR050131">
    <property type="entry name" value="Peptidase_S8_subtilisin-like"/>
</dbReference>
<keyword evidence="2" id="KW-0645">Protease</keyword>
<evidence type="ECO:0000256" key="3">
    <source>
        <dbReference type="ARBA" id="ARBA00022801"/>
    </source>
</evidence>
<dbReference type="GO" id="GO:0006508">
    <property type="term" value="P:proteolysis"/>
    <property type="evidence" value="ECO:0007669"/>
    <property type="project" value="UniProtKB-KW"/>
</dbReference>
<dbReference type="GO" id="GO:0004252">
    <property type="term" value="F:serine-type endopeptidase activity"/>
    <property type="evidence" value="ECO:0007669"/>
    <property type="project" value="InterPro"/>
</dbReference>
<dbReference type="PANTHER" id="PTHR43806">
    <property type="entry name" value="PEPTIDASE S8"/>
    <property type="match status" value="1"/>
</dbReference>
<feature type="domain" description="Peptidase S8/S53" evidence="6">
    <location>
        <begin position="11"/>
        <end position="151"/>
    </location>
</feature>
<reference evidence="7 8" key="1">
    <citation type="submission" date="2011-02" db="EMBL/GenBank/DDBJ databases">
        <title>The Genome Sequence of Sphaeroforma arctica JP610.</title>
        <authorList>
            <consortium name="The Broad Institute Genome Sequencing Platform"/>
            <person name="Russ C."/>
            <person name="Cuomo C."/>
            <person name="Young S.K."/>
            <person name="Zeng Q."/>
            <person name="Gargeya S."/>
            <person name="Alvarado L."/>
            <person name="Berlin A."/>
            <person name="Chapman S.B."/>
            <person name="Chen Z."/>
            <person name="Freedman E."/>
            <person name="Gellesch M."/>
            <person name="Goldberg J."/>
            <person name="Griggs A."/>
            <person name="Gujja S."/>
            <person name="Heilman E."/>
            <person name="Heiman D."/>
            <person name="Howarth C."/>
            <person name="Mehta T."/>
            <person name="Neiman D."/>
            <person name="Pearson M."/>
            <person name="Roberts A."/>
            <person name="Saif S."/>
            <person name="Shea T."/>
            <person name="Shenoy N."/>
            <person name="Sisk P."/>
            <person name="Stolte C."/>
            <person name="Sykes S."/>
            <person name="White J."/>
            <person name="Yandava C."/>
            <person name="Burger G."/>
            <person name="Gray M.W."/>
            <person name="Holland P.W.H."/>
            <person name="King N."/>
            <person name="Lang F.B.F."/>
            <person name="Roger A.J."/>
            <person name="Ruiz-Trillo I."/>
            <person name="Haas B."/>
            <person name="Nusbaum C."/>
            <person name="Birren B."/>
        </authorList>
    </citation>
    <scope>NUCLEOTIDE SEQUENCE [LARGE SCALE GENOMIC DNA]</scope>
    <source>
        <strain evidence="7 8">JP610</strain>
    </source>
</reference>
<sequence length="204" mass="21177">MTWLYGVVSRQNPRRPTIINLSLGGEYSDTMNQYVQTMAEIGILVVTASGNSNSDACLESPASAALAISVASSGRTDEFSSFSNWGACVDVIAPGENILSASYTGEGALIKSGTSQACPLVAGLAAIFWESSLRNGTNVTIQQLAETMKNNVNTNLITNTPEGTVNSLAHASACSQPRVNSAVRMPMSVGLFVAAALVSVALLA</sequence>
<evidence type="ECO:0000256" key="1">
    <source>
        <dbReference type="ARBA" id="ARBA00011073"/>
    </source>
</evidence>
<dbReference type="eggNOG" id="KOG1153">
    <property type="taxonomic scope" value="Eukaryota"/>
</dbReference>
<dbReference type="PROSITE" id="PS51892">
    <property type="entry name" value="SUBTILASE"/>
    <property type="match status" value="1"/>
</dbReference>
<protein>
    <recommendedName>
        <fullName evidence="6">Peptidase S8/S53 domain-containing protein</fullName>
    </recommendedName>
</protein>
<evidence type="ECO:0000259" key="6">
    <source>
        <dbReference type="Pfam" id="PF00082"/>
    </source>
</evidence>
<proteinExistence type="inferred from homology"/>
<keyword evidence="4" id="KW-0720">Serine protease</keyword>
<keyword evidence="3" id="KW-0378">Hydrolase</keyword>
<dbReference type="GeneID" id="25908402"/>
<evidence type="ECO:0000256" key="5">
    <source>
        <dbReference type="PROSITE-ProRule" id="PRU01240"/>
    </source>
</evidence>
<dbReference type="PANTHER" id="PTHR43806:SF11">
    <property type="entry name" value="CEREVISIN-RELATED"/>
    <property type="match status" value="1"/>
</dbReference>
<evidence type="ECO:0000313" key="7">
    <source>
        <dbReference type="EMBL" id="KNC79723.1"/>
    </source>
</evidence>
<accession>A0A0L0FUV8</accession>
<dbReference type="RefSeq" id="XP_014153625.1">
    <property type="nucleotide sequence ID" value="XM_014298150.1"/>
</dbReference>
<dbReference type="PROSITE" id="PS00138">
    <property type="entry name" value="SUBTILASE_SER"/>
    <property type="match status" value="1"/>
</dbReference>